<dbReference type="Pfam" id="PF05168">
    <property type="entry name" value="HEPN"/>
    <property type="match status" value="1"/>
</dbReference>
<gene>
    <name evidence="2" type="ORF">MAG551_02089</name>
</gene>
<evidence type="ECO:0000313" key="3">
    <source>
        <dbReference type="Proteomes" id="UP000722750"/>
    </source>
</evidence>
<accession>A0A941W4C3</accession>
<dbReference type="InterPro" id="IPR007842">
    <property type="entry name" value="HEPN_dom"/>
</dbReference>
<proteinExistence type="predicted"/>
<comment type="caution">
    <text evidence="2">The sequence shown here is derived from an EMBL/GenBank/DDBJ whole genome shotgun (WGS) entry which is preliminary data.</text>
</comment>
<evidence type="ECO:0000313" key="2">
    <source>
        <dbReference type="EMBL" id="MBS1259023.1"/>
    </source>
</evidence>
<dbReference type="SUPFAM" id="SSF81593">
    <property type="entry name" value="Nucleotidyltransferase substrate binding subunit/domain"/>
    <property type="match status" value="1"/>
</dbReference>
<dbReference type="Proteomes" id="UP000722750">
    <property type="component" value="Unassembled WGS sequence"/>
</dbReference>
<evidence type="ECO:0000259" key="1">
    <source>
        <dbReference type="PROSITE" id="PS50910"/>
    </source>
</evidence>
<organism evidence="2 3">
    <name type="scientific">Candidatus Scalindua arabica</name>
    <dbReference type="NCBI Taxonomy" id="1127984"/>
    <lineage>
        <taxon>Bacteria</taxon>
        <taxon>Pseudomonadati</taxon>
        <taxon>Planctomycetota</taxon>
        <taxon>Candidatus Brocadiia</taxon>
        <taxon>Candidatus Brocadiales</taxon>
        <taxon>Candidatus Scalinduaceae</taxon>
        <taxon>Candidatus Scalindua</taxon>
    </lineage>
</organism>
<name>A0A941W4C3_9BACT</name>
<dbReference type="SMART" id="SM00748">
    <property type="entry name" value="HEPN"/>
    <property type="match status" value="1"/>
</dbReference>
<dbReference type="PROSITE" id="PS50910">
    <property type="entry name" value="HEPN"/>
    <property type="match status" value="1"/>
</dbReference>
<dbReference type="Gene3D" id="1.20.120.330">
    <property type="entry name" value="Nucleotidyltransferases domain 2"/>
    <property type="match status" value="1"/>
</dbReference>
<reference evidence="2" key="1">
    <citation type="journal article" date="2021" name="ISME J.">
        <title>Fine-scale metabolic discontinuity in a stratified prokaryote microbiome of a Red Sea deep halocline.</title>
        <authorList>
            <person name="Michoud G."/>
            <person name="Ngugi D.K."/>
            <person name="Barozzi A."/>
            <person name="Merlino G."/>
            <person name="Calleja M.L."/>
            <person name="Delgado-Huertas A."/>
            <person name="Moran X.A.G."/>
            <person name="Daffonchio D."/>
        </authorList>
    </citation>
    <scope>NUCLEOTIDE SEQUENCE</scope>
    <source>
        <strain evidence="2">SuakinDeep_MAG55_1</strain>
    </source>
</reference>
<feature type="domain" description="HEPN" evidence="1">
    <location>
        <begin position="13"/>
        <end position="120"/>
    </location>
</feature>
<sequence>MADTKVVQEWLEKADEDFNFASSNLIEKDSFFAQICFHFQQAAEKYLKSFIVAYDLEFEKIHNLLHLLEICARKDSSLNSLQGECDLLNSSYIDTRYPAHWPTDYTKDKALKAQEAARKISEAIKNLLKDAGIINEDE</sequence>
<dbReference type="EMBL" id="JAANXD010000077">
    <property type="protein sequence ID" value="MBS1259023.1"/>
    <property type="molecule type" value="Genomic_DNA"/>
</dbReference>
<dbReference type="AlphaFoldDB" id="A0A941W4C3"/>
<protein>
    <recommendedName>
        <fullName evidence="1">HEPN domain-containing protein</fullName>
    </recommendedName>
</protein>